<protein>
    <submittedName>
        <fullName evidence="2">ABC-2 family transporter protein</fullName>
    </submittedName>
</protein>
<dbReference type="Pfam" id="PF06182">
    <property type="entry name" value="ABC2_membrane_6"/>
    <property type="match status" value="1"/>
</dbReference>
<dbReference type="InterPro" id="IPR010390">
    <property type="entry name" value="ABC-2_transporter-like"/>
</dbReference>
<evidence type="ECO:0000313" key="3">
    <source>
        <dbReference type="Proteomes" id="UP000824140"/>
    </source>
</evidence>
<accession>A0A9D1G2D9</accession>
<feature type="transmembrane region" description="Helical" evidence="1">
    <location>
        <begin position="233"/>
        <end position="253"/>
    </location>
</feature>
<keyword evidence="1" id="KW-0812">Transmembrane</keyword>
<dbReference type="PANTHER" id="PTHR36832:SF2">
    <property type="entry name" value="INTEGRAL MEMBRANE PROTEIN"/>
    <property type="match status" value="1"/>
</dbReference>
<feature type="transmembrane region" description="Helical" evidence="1">
    <location>
        <begin position="146"/>
        <end position="170"/>
    </location>
</feature>
<evidence type="ECO:0000256" key="1">
    <source>
        <dbReference type="SAM" id="Phobius"/>
    </source>
</evidence>
<name>A0A9D1G2D9_9FIRM</name>
<dbReference type="EMBL" id="DVJN01000227">
    <property type="protein sequence ID" value="HIS93757.1"/>
    <property type="molecule type" value="Genomic_DNA"/>
</dbReference>
<feature type="transmembrane region" description="Helical" evidence="1">
    <location>
        <begin position="116"/>
        <end position="134"/>
    </location>
</feature>
<comment type="caution">
    <text evidence="2">The sequence shown here is derived from an EMBL/GenBank/DDBJ whole genome shotgun (WGS) entry which is preliminary data.</text>
</comment>
<evidence type="ECO:0000313" key="2">
    <source>
        <dbReference type="EMBL" id="HIS93757.1"/>
    </source>
</evidence>
<gene>
    <name evidence="2" type="ORF">IAA84_12145</name>
</gene>
<proteinExistence type="predicted"/>
<feature type="transmembrane region" description="Helical" evidence="1">
    <location>
        <begin position="21"/>
        <end position="43"/>
    </location>
</feature>
<dbReference type="AlphaFoldDB" id="A0A9D1G2D9"/>
<sequence length="265" mass="29112">MRPYWAFFRTRFLALLQYRAAAIAGIGTQWLFGFVRVMALWAFYQSAGTAQPMAFEQAAVYTWLGQAMLGMLPWNIERKIGESVRTGSVAYELSRPLDLYAMWFARCMALRSAPTLLRAVPQFLISIFLIPAPFGMRFGGPEFAGWLAALPGALLLSSAVTALMNASLFWTVTGDGVIRLGPVLVLIFSGMTVPLKLLPDWAQTFLFFQPFMGLVDGPAQILAGSMPLARLPLLIALQWGWAAAFIAAGRLVLRRGLTRLEVAGG</sequence>
<feature type="transmembrane region" description="Helical" evidence="1">
    <location>
        <begin position="177"/>
        <end position="198"/>
    </location>
</feature>
<reference evidence="2" key="1">
    <citation type="submission" date="2020-10" db="EMBL/GenBank/DDBJ databases">
        <authorList>
            <person name="Gilroy R."/>
        </authorList>
    </citation>
    <scope>NUCLEOTIDE SEQUENCE</scope>
    <source>
        <strain evidence="2">13766</strain>
    </source>
</reference>
<reference evidence="2" key="2">
    <citation type="journal article" date="2021" name="PeerJ">
        <title>Extensive microbial diversity within the chicken gut microbiome revealed by metagenomics and culture.</title>
        <authorList>
            <person name="Gilroy R."/>
            <person name="Ravi A."/>
            <person name="Getino M."/>
            <person name="Pursley I."/>
            <person name="Horton D.L."/>
            <person name="Alikhan N.F."/>
            <person name="Baker D."/>
            <person name="Gharbi K."/>
            <person name="Hall N."/>
            <person name="Watson M."/>
            <person name="Adriaenssens E.M."/>
            <person name="Foster-Nyarko E."/>
            <person name="Jarju S."/>
            <person name="Secka A."/>
            <person name="Antonio M."/>
            <person name="Oren A."/>
            <person name="Chaudhuri R.R."/>
            <person name="La Ragione R."/>
            <person name="Hildebrand F."/>
            <person name="Pallen M.J."/>
        </authorList>
    </citation>
    <scope>NUCLEOTIDE SEQUENCE</scope>
    <source>
        <strain evidence="2">13766</strain>
    </source>
</reference>
<keyword evidence="1" id="KW-0472">Membrane</keyword>
<keyword evidence="1" id="KW-1133">Transmembrane helix</keyword>
<dbReference type="PANTHER" id="PTHR36832">
    <property type="entry name" value="SLR1174 PROTEIN-RELATED"/>
    <property type="match status" value="1"/>
</dbReference>
<organism evidence="2 3">
    <name type="scientific">Candidatus Alectryocaccomicrobium excrementavium</name>
    <dbReference type="NCBI Taxonomy" id="2840668"/>
    <lineage>
        <taxon>Bacteria</taxon>
        <taxon>Bacillati</taxon>
        <taxon>Bacillota</taxon>
        <taxon>Clostridia</taxon>
        <taxon>Candidatus Alectryocaccomicrobium</taxon>
    </lineage>
</organism>
<feature type="transmembrane region" description="Helical" evidence="1">
    <location>
        <begin position="58"/>
        <end position="76"/>
    </location>
</feature>
<dbReference type="Proteomes" id="UP000824140">
    <property type="component" value="Unassembled WGS sequence"/>
</dbReference>